<dbReference type="Pfam" id="PF01926">
    <property type="entry name" value="MMR_HSR1"/>
    <property type="match status" value="1"/>
</dbReference>
<protein>
    <submittedName>
        <fullName evidence="3">Uncharacterized protein</fullName>
    </submittedName>
</protein>
<feature type="domain" description="GTP-binding protein TrmE N-terminal" evidence="2">
    <location>
        <begin position="10"/>
        <end position="103"/>
    </location>
</feature>
<dbReference type="InterPro" id="IPR018948">
    <property type="entry name" value="GTP-bd_TrmE_N"/>
</dbReference>
<gene>
    <name evidence="3" type="ORF">QTJ16_004723</name>
</gene>
<dbReference type="InterPro" id="IPR006073">
    <property type="entry name" value="GTP-bd"/>
</dbReference>
<proteinExistence type="predicted"/>
<dbReference type="InterPro" id="IPR027266">
    <property type="entry name" value="TrmE/GcvT-like"/>
</dbReference>
<dbReference type="PANTHER" id="PTHR42714:SF2">
    <property type="entry name" value="TRNA MODIFICATION GTPASE GTPBP3, MITOCHONDRIAL"/>
    <property type="match status" value="1"/>
</dbReference>
<evidence type="ECO:0000313" key="4">
    <source>
        <dbReference type="Proteomes" id="UP001285354"/>
    </source>
</evidence>
<accession>A0AAD9WDG3</accession>
<name>A0AAD9WDG3_9HELO</name>
<dbReference type="SUPFAM" id="SSF52540">
    <property type="entry name" value="P-loop containing nucleoside triphosphate hydrolases"/>
    <property type="match status" value="1"/>
</dbReference>
<dbReference type="InterPro" id="IPR027368">
    <property type="entry name" value="MnmE_dom2"/>
</dbReference>
<sequence>MGSTPHLIYAALCPNKAIPAARKIAVRTLYSPSDPTIILDSDAVVLRLIAPRSSTGEDMLELHVHGGPATVRAVMSAIADVHPRSIRAAGPGEFTRRAFANEKLDLAQIESLGDTLSAHTEQQRRAALRGRSGELSRAYHGLQKDLQIQRQEVKLIQSRITKHQVAARYGELIRKGIQISLIGHPNAGKSSLFNQILGTQTSIVNQQAGTTRDIIEATVDVQGYLCTIADTAGVRTRGSKSHSEIGEIEEEGIRRAIAKARSSDMIVLVVSPERDNTGCIKLWVDPSSGSVDQGPQSDSALWSIIQGEDGVQKPAIVVLNKVETLSKEETSQYLSSLQRNARAFLSNPDIVPILPISVALAENLMQTGTPSPDAGNMGTFITVLVNTLTSLTSVPVEMADLIGATERQRQLLEQCNEYLKMFVHYAEQKTPPPDAAIAIHHLDNAANCLVQITGRDTTGVVGDVEEILGVIFEKYDFSLR</sequence>
<dbReference type="GO" id="GO:0005739">
    <property type="term" value="C:mitochondrion"/>
    <property type="evidence" value="ECO:0007669"/>
    <property type="project" value="TreeGrafter"/>
</dbReference>
<dbReference type="EMBL" id="JAUBYV010000007">
    <property type="protein sequence ID" value="KAK2625411.1"/>
    <property type="molecule type" value="Genomic_DNA"/>
</dbReference>
<dbReference type="Gene3D" id="1.20.120.430">
    <property type="entry name" value="tRNA modification GTPase MnmE domain 2"/>
    <property type="match status" value="2"/>
</dbReference>
<dbReference type="Proteomes" id="UP001285354">
    <property type="component" value="Unassembled WGS sequence"/>
</dbReference>
<comment type="caution">
    <text evidence="3">The sequence shown here is derived from an EMBL/GenBank/DDBJ whole genome shotgun (WGS) entry which is preliminary data.</text>
</comment>
<dbReference type="AlphaFoldDB" id="A0AAD9WDG3"/>
<dbReference type="Gene3D" id="3.30.1360.120">
    <property type="entry name" value="Probable tRNA modification gtpase trme, domain 1"/>
    <property type="match status" value="1"/>
</dbReference>
<dbReference type="GO" id="GO:0002098">
    <property type="term" value="P:tRNA wobble uridine modification"/>
    <property type="evidence" value="ECO:0007669"/>
    <property type="project" value="TreeGrafter"/>
</dbReference>
<dbReference type="PRINTS" id="PR00326">
    <property type="entry name" value="GTP1OBG"/>
</dbReference>
<dbReference type="CDD" id="cd14858">
    <property type="entry name" value="TrmE_N"/>
    <property type="match status" value="1"/>
</dbReference>
<dbReference type="GO" id="GO:0005525">
    <property type="term" value="F:GTP binding"/>
    <property type="evidence" value="ECO:0007669"/>
    <property type="project" value="InterPro"/>
</dbReference>
<dbReference type="InterPro" id="IPR005225">
    <property type="entry name" value="Small_GTP-bd"/>
</dbReference>
<dbReference type="InterPro" id="IPR027417">
    <property type="entry name" value="P-loop_NTPase"/>
</dbReference>
<dbReference type="NCBIfam" id="TIGR00231">
    <property type="entry name" value="small_GTP"/>
    <property type="match status" value="1"/>
</dbReference>
<dbReference type="Gene3D" id="3.40.50.300">
    <property type="entry name" value="P-loop containing nucleotide triphosphate hydrolases"/>
    <property type="match status" value="1"/>
</dbReference>
<keyword evidence="4" id="KW-1185">Reference proteome</keyword>
<organism evidence="3 4">
    <name type="scientific">Diplocarpon rosae</name>
    <dbReference type="NCBI Taxonomy" id="946125"/>
    <lineage>
        <taxon>Eukaryota</taxon>
        <taxon>Fungi</taxon>
        <taxon>Dikarya</taxon>
        <taxon>Ascomycota</taxon>
        <taxon>Pezizomycotina</taxon>
        <taxon>Leotiomycetes</taxon>
        <taxon>Helotiales</taxon>
        <taxon>Drepanopezizaceae</taxon>
        <taxon>Diplocarpon</taxon>
    </lineage>
</organism>
<evidence type="ECO:0000259" key="2">
    <source>
        <dbReference type="Pfam" id="PF10396"/>
    </source>
</evidence>
<dbReference type="Pfam" id="PF10396">
    <property type="entry name" value="TrmE_N"/>
    <property type="match status" value="1"/>
</dbReference>
<reference evidence="3" key="1">
    <citation type="submission" date="2023-06" db="EMBL/GenBank/DDBJ databases">
        <title>Draft genome of Marssonina rosae.</title>
        <authorList>
            <person name="Cheng Q."/>
        </authorList>
    </citation>
    <scope>NUCLEOTIDE SEQUENCE</scope>
    <source>
        <strain evidence="3">R4</strain>
    </source>
</reference>
<feature type="domain" description="G" evidence="1">
    <location>
        <begin position="179"/>
        <end position="321"/>
    </location>
</feature>
<evidence type="ECO:0000259" key="1">
    <source>
        <dbReference type="Pfam" id="PF01926"/>
    </source>
</evidence>
<dbReference type="GO" id="GO:0030488">
    <property type="term" value="P:tRNA methylation"/>
    <property type="evidence" value="ECO:0007669"/>
    <property type="project" value="TreeGrafter"/>
</dbReference>
<dbReference type="PANTHER" id="PTHR42714">
    <property type="entry name" value="TRNA MODIFICATION GTPASE GTPBP3"/>
    <property type="match status" value="1"/>
</dbReference>
<evidence type="ECO:0000313" key="3">
    <source>
        <dbReference type="EMBL" id="KAK2625411.1"/>
    </source>
</evidence>